<dbReference type="InterPro" id="IPR022742">
    <property type="entry name" value="Hydrolase_4"/>
</dbReference>
<dbReference type="GO" id="GO:0016787">
    <property type="term" value="F:hydrolase activity"/>
    <property type="evidence" value="ECO:0007669"/>
    <property type="project" value="UniProtKB-KW"/>
</dbReference>
<keyword evidence="3" id="KW-1185">Reference proteome</keyword>
<dbReference type="RefSeq" id="WP_050695404.1">
    <property type="nucleotide sequence ID" value="NZ_CP066065.1"/>
</dbReference>
<dbReference type="Pfam" id="PF12146">
    <property type="entry name" value="Hydrolase_4"/>
    <property type="match status" value="1"/>
</dbReference>
<feature type="domain" description="Serine aminopeptidase S33" evidence="1">
    <location>
        <begin position="26"/>
        <end position="132"/>
    </location>
</feature>
<reference evidence="2 3" key="1">
    <citation type="submission" date="2020-12" db="EMBL/GenBank/DDBJ databases">
        <title>FDA dAtabase for Regulatory Grade micrObial Sequences (FDA-ARGOS): Supporting development and validation of Infectious Disease Dx tests.</title>
        <authorList>
            <person name="Sproer C."/>
            <person name="Gronow S."/>
            <person name="Severitt S."/>
            <person name="Schroder I."/>
            <person name="Tallon L."/>
            <person name="Sadzewicz L."/>
            <person name="Zhao X."/>
            <person name="Boylan J."/>
            <person name="Ott S."/>
            <person name="Bowen H."/>
            <person name="Vavikolanu K."/>
            <person name="Mehta A."/>
            <person name="Aluvathingal J."/>
            <person name="Nadendla S."/>
            <person name="Lowell S."/>
            <person name="Myers T."/>
            <person name="Yan Y."/>
            <person name="Sichtig H."/>
        </authorList>
    </citation>
    <scope>NUCLEOTIDE SEQUENCE [LARGE SCALE GENOMIC DNA]</scope>
    <source>
        <strain evidence="2 3">FDAARGOS_985</strain>
    </source>
</reference>
<dbReference type="EMBL" id="CP066065">
    <property type="protein sequence ID" value="QQC43761.1"/>
    <property type="molecule type" value="Genomic_DNA"/>
</dbReference>
<protein>
    <submittedName>
        <fullName evidence="2">Alpha/beta fold hydrolase</fullName>
    </submittedName>
</protein>
<evidence type="ECO:0000313" key="3">
    <source>
        <dbReference type="Proteomes" id="UP000595220"/>
    </source>
</evidence>
<accession>A0AAP9Y7Y2</accession>
<name>A0AAP9Y7Y2_9ACTO</name>
<gene>
    <name evidence="2" type="ORF">I6H42_08320</name>
</gene>
<evidence type="ECO:0000259" key="1">
    <source>
        <dbReference type="Pfam" id="PF12146"/>
    </source>
</evidence>
<dbReference type="AlphaFoldDB" id="A0AAP9Y7Y2"/>
<organism evidence="2 3">
    <name type="scientific">Schaalia meyeri</name>
    <dbReference type="NCBI Taxonomy" id="52773"/>
    <lineage>
        <taxon>Bacteria</taxon>
        <taxon>Bacillati</taxon>
        <taxon>Actinomycetota</taxon>
        <taxon>Actinomycetes</taxon>
        <taxon>Actinomycetales</taxon>
        <taxon>Actinomycetaceae</taxon>
        <taxon>Schaalia</taxon>
    </lineage>
</organism>
<keyword evidence="2" id="KW-0378">Hydrolase</keyword>
<proteinExistence type="predicted"/>
<dbReference type="SUPFAM" id="SSF53474">
    <property type="entry name" value="alpha/beta-Hydrolases"/>
    <property type="match status" value="1"/>
</dbReference>
<dbReference type="Proteomes" id="UP000595220">
    <property type="component" value="Chromosome"/>
</dbReference>
<dbReference type="Gene3D" id="3.40.50.1820">
    <property type="entry name" value="alpha/beta hydrolase"/>
    <property type="match status" value="1"/>
</dbReference>
<evidence type="ECO:0000313" key="2">
    <source>
        <dbReference type="EMBL" id="QQC43761.1"/>
    </source>
</evidence>
<sequence>MSRITIQTPRGVSLSGTFTRPVDCRDAAVIFSHTFLSDSHASGMFDVLGRAMRRAGYATLTFDFSGHGGSGDEIIAFDPLIEDFRSASGWLADQGFERQVCVGHEFGATVALRACPPAVQTYVLVSPVLGPLSYDWHDVFSDVQLSDLELHGTTTIPDDSESVRRQFTISKRTLADMSMVSAQEVLHGLSVPVLITHDSFDSETGLLDRTRDAFHMLPDGSLVEMIVPPDSVAGEYTPPGGMPAAGEVVERAMHVSNSANLPTLPDVASQWVSRWVPVSR</sequence>
<dbReference type="KEGG" id="amy:ADJ76_07090"/>
<dbReference type="InterPro" id="IPR029058">
    <property type="entry name" value="AB_hydrolase_fold"/>
</dbReference>